<name>A0ACC2TS02_9FUNG</name>
<protein>
    <submittedName>
        <fullName evidence="1">Uncharacterized protein</fullName>
    </submittedName>
</protein>
<gene>
    <name evidence="1" type="ORF">DSO57_1017174</name>
</gene>
<dbReference type="EMBL" id="QTSX02002201">
    <property type="protein sequence ID" value="KAJ9077377.1"/>
    <property type="molecule type" value="Genomic_DNA"/>
</dbReference>
<evidence type="ECO:0000313" key="2">
    <source>
        <dbReference type="Proteomes" id="UP001165960"/>
    </source>
</evidence>
<keyword evidence="2" id="KW-1185">Reference proteome</keyword>
<accession>A0ACC2TS02</accession>
<sequence>MLESTIRKRENLKESRFDSPEKFLSECGEKLSEFACDNVIKDKVNQVLCTFHELPAWAQDNIYIHTGYRVPTDSYRRCLRSLLFLHNETGNVYSHLLGCLAFVSLAFSAFSYLVSTTTASWSDYAVVFTYIIAAIFCLGFSSLFHLFCCHSEQACLSWNKCDYVGITFLIVGSFFPAIFYGFYCENKWKLIYLSFISIFGLSTLVVLLSEAYYTTEYRLHRTAIFVGLALSGIIPITHAVLKAGIGKSLHSLSLDWFLFMGLFYILGALVYGLRIPERWFPGYFDFWFHSHQIFHVFVVAAAIIHYVGMVKAFHYHHSDLSMCLS</sequence>
<comment type="caution">
    <text evidence="1">The sequence shown here is derived from an EMBL/GenBank/DDBJ whole genome shotgun (WGS) entry which is preliminary data.</text>
</comment>
<organism evidence="1 2">
    <name type="scientific">Entomophthora muscae</name>
    <dbReference type="NCBI Taxonomy" id="34485"/>
    <lineage>
        <taxon>Eukaryota</taxon>
        <taxon>Fungi</taxon>
        <taxon>Fungi incertae sedis</taxon>
        <taxon>Zoopagomycota</taxon>
        <taxon>Entomophthoromycotina</taxon>
        <taxon>Entomophthoromycetes</taxon>
        <taxon>Entomophthorales</taxon>
        <taxon>Entomophthoraceae</taxon>
        <taxon>Entomophthora</taxon>
    </lineage>
</organism>
<reference evidence="1" key="1">
    <citation type="submission" date="2022-04" db="EMBL/GenBank/DDBJ databases">
        <title>Genome of the entomopathogenic fungus Entomophthora muscae.</title>
        <authorList>
            <person name="Elya C."/>
            <person name="Lovett B.R."/>
            <person name="Lee E."/>
            <person name="Macias A.M."/>
            <person name="Hajek A.E."/>
            <person name="De Bivort B.L."/>
            <person name="Kasson M.T."/>
            <person name="De Fine Licht H.H."/>
            <person name="Stajich J.E."/>
        </authorList>
    </citation>
    <scope>NUCLEOTIDE SEQUENCE</scope>
    <source>
        <strain evidence="1">Berkeley</strain>
    </source>
</reference>
<proteinExistence type="predicted"/>
<dbReference type="Proteomes" id="UP001165960">
    <property type="component" value="Unassembled WGS sequence"/>
</dbReference>
<evidence type="ECO:0000313" key="1">
    <source>
        <dbReference type="EMBL" id="KAJ9077377.1"/>
    </source>
</evidence>